<feature type="non-terminal residue" evidence="1">
    <location>
        <position position="1"/>
    </location>
</feature>
<comment type="caution">
    <text evidence="1">The sequence shown here is derived from an EMBL/GenBank/DDBJ whole genome shotgun (WGS) entry which is preliminary data.</text>
</comment>
<dbReference type="Proteomes" id="UP000789739">
    <property type="component" value="Unassembled WGS sequence"/>
</dbReference>
<reference evidence="1" key="1">
    <citation type="submission" date="2021-06" db="EMBL/GenBank/DDBJ databases">
        <authorList>
            <person name="Kallberg Y."/>
            <person name="Tangrot J."/>
            <person name="Rosling A."/>
        </authorList>
    </citation>
    <scope>NUCLEOTIDE SEQUENCE</scope>
    <source>
        <strain evidence="1">BR232B</strain>
    </source>
</reference>
<evidence type="ECO:0000313" key="1">
    <source>
        <dbReference type="EMBL" id="CAG8672894.1"/>
    </source>
</evidence>
<dbReference type="EMBL" id="CAJVPI010005257">
    <property type="protein sequence ID" value="CAG8672894.1"/>
    <property type="molecule type" value="Genomic_DNA"/>
</dbReference>
<keyword evidence="2" id="KW-1185">Reference proteome</keyword>
<sequence length="134" mass="15112">AFPSDFRPATSIASSLIKSSITGLSYLTEKLEVNTVTVNELKHQFEESGTIALYSVNAEKKQKILMHYDVEWITFDNLSMIGNQPTPFAWGEAGEDAHATQYTDIGWLVDNIFLPIALLLWEQGVVKLFFELKK</sequence>
<evidence type="ECO:0000313" key="2">
    <source>
        <dbReference type="Proteomes" id="UP000789739"/>
    </source>
</evidence>
<proteinExistence type="predicted"/>
<accession>A0A9N9EGA1</accession>
<dbReference type="AlphaFoldDB" id="A0A9N9EGA1"/>
<feature type="non-terminal residue" evidence="1">
    <location>
        <position position="134"/>
    </location>
</feature>
<organism evidence="1 2">
    <name type="scientific">Paraglomus brasilianum</name>
    <dbReference type="NCBI Taxonomy" id="144538"/>
    <lineage>
        <taxon>Eukaryota</taxon>
        <taxon>Fungi</taxon>
        <taxon>Fungi incertae sedis</taxon>
        <taxon>Mucoromycota</taxon>
        <taxon>Glomeromycotina</taxon>
        <taxon>Glomeromycetes</taxon>
        <taxon>Paraglomerales</taxon>
        <taxon>Paraglomeraceae</taxon>
        <taxon>Paraglomus</taxon>
    </lineage>
</organism>
<name>A0A9N9EGA1_9GLOM</name>
<protein>
    <submittedName>
        <fullName evidence="1">2449_t:CDS:1</fullName>
    </submittedName>
</protein>
<gene>
    <name evidence="1" type="ORF">PBRASI_LOCUS11398</name>
</gene>